<name>A0A452XV81_AEGTS</name>
<evidence type="ECO:0008006" key="3">
    <source>
        <dbReference type="Google" id="ProtNLM"/>
    </source>
</evidence>
<dbReference type="Proteomes" id="UP000015105">
    <property type="component" value="Chromosome 1D"/>
</dbReference>
<reference evidence="2" key="1">
    <citation type="journal article" date="2014" name="Science">
        <title>Ancient hybridizations among the ancestral genomes of bread wheat.</title>
        <authorList>
            <consortium name="International Wheat Genome Sequencing Consortium,"/>
            <person name="Marcussen T."/>
            <person name="Sandve S.R."/>
            <person name="Heier L."/>
            <person name="Spannagl M."/>
            <person name="Pfeifer M."/>
            <person name="Jakobsen K.S."/>
            <person name="Wulff B.B."/>
            <person name="Steuernagel B."/>
            <person name="Mayer K.F."/>
            <person name="Olsen O.A."/>
        </authorList>
    </citation>
    <scope>NUCLEOTIDE SEQUENCE [LARGE SCALE GENOMIC DNA]</scope>
    <source>
        <strain evidence="2">cv. AL8/78</strain>
    </source>
</reference>
<organism evidence="1 2">
    <name type="scientific">Aegilops tauschii subsp. strangulata</name>
    <name type="common">Goatgrass</name>
    <dbReference type="NCBI Taxonomy" id="200361"/>
    <lineage>
        <taxon>Eukaryota</taxon>
        <taxon>Viridiplantae</taxon>
        <taxon>Streptophyta</taxon>
        <taxon>Embryophyta</taxon>
        <taxon>Tracheophyta</taxon>
        <taxon>Spermatophyta</taxon>
        <taxon>Magnoliopsida</taxon>
        <taxon>Liliopsida</taxon>
        <taxon>Poales</taxon>
        <taxon>Poaceae</taxon>
        <taxon>BOP clade</taxon>
        <taxon>Pooideae</taxon>
        <taxon>Triticodae</taxon>
        <taxon>Triticeae</taxon>
        <taxon>Triticinae</taxon>
        <taxon>Aegilops</taxon>
    </lineage>
</organism>
<protein>
    <recommendedName>
        <fullName evidence="3">DUF4283 domain-containing protein</fullName>
    </recommendedName>
</protein>
<reference evidence="1" key="4">
    <citation type="submission" date="2019-03" db="UniProtKB">
        <authorList>
            <consortium name="EnsemblPlants"/>
        </authorList>
    </citation>
    <scope>IDENTIFICATION</scope>
</reference>
<sequence>MRVQVDVMIEGVPSHAWAQEMAAELLGSACLIESLAPEMASREDMSLFKLRAWCVDPEEVSVFRRLWVPEPPEVAPDPAARRASFRQLLEYPVFIHIGRLRVFSPPDVETCIGI</sequence>
<dbReference type="EnsemblPlants" id="AET1Gv20181700.2">
    <property type="protein sequence ID" value="AET1Gv20181700.2"/>
    <property type="gene ID" value="AET1Gv20181700"/>
</dbReference>
<dbReference type="InterPro" id="IPR053253">
    <property type="entry name" value="Sex_diff_modulator"/>
</dbReference>
<dbReference type="PANTHER" id="PTHR33087:SF42">
    <property type="entry name" value="DUF4283 DOMAIN-CONTAINING PROTEIN"/>
    <property type="match status" value="1"/>
</dbReference>
<reference evidence="2" key="2">
    <citation type="journal article" date="2017" name="Nat. Plants">
        <title>The Aegilops tauschii genome reveals multiple impacts of transposons.</title>
        <authorList>
            <person name="Zhao G."/>
            <person name="Zou C."/>
            <person name="Li K."/>
            <person name="Wang K."/>
            <person name="Li T."/>
            <person name="Gao L."/>
            <person name="Zhang X."/>
            <person name="Wang H."/>
            <person name="Yang Z."/>
            <person name="Liu X."/>
            <person name="Jiang W."/>
            <person name="Mao L."/>
            <person name="Kong X."/>
            <person name="Jiao Y."/>
            <person name="Jia J."/>
        </authorList>
    </citation>
    <scope>NUCLEOTIDE SEQUENCE [LARGE SCALE GENOMIC DNA]</scope>
    <source>
        <strain evidence="2">cv. AL8/78</strain>
    </source>
</reference>
<reference evidence="1" key="3">
    <citation type="journal article" date="2017" name="Nature">
        <title>Genome sequence of the progenitor of the wheat D genome Aegilops tauschii.</title>
        <authorList>
            <person name="Luo M.C."/>
            <person name="Gu Y.Q."/>
            <person name="Puiu D."/>
            <person name="Wang H."/>
            <person name="Twardziok S.O."/>
            <person name="Deal K.R."/>
            <person name="Huo N."/>
            <person name="Zhu T."/>
            <person name="Wang L."/>
            <person name="Wang Y."/>
            <person name="McGuire P.E."/>
            <person name="Liu S."/>
            <person name="Long H."/>
            <person name="Ramasamy R.K."/>
            <person name="Rodriguez J.C."/>
            <person name="Van S.L."/>
            <person name="Yuan L."/>
            <person name="Wang Z."/>
            <person name="Xia Z."/>
            <person name="Xiao L."/>
            <person name="Anderson O.D."/>
            <person name="Ouyang S."/>
            <person name="Liang Y."/>
            <person name="Zimin A.V."/>
            <person name="Pertea G."/>
            <person name="Qi P."/>
            <person name="Bennetzen J.L."/>
            <person name="Dai X."/>
            <person name="Dawson M.W."/>
            <person name="Muller H.G."/>
            <person name="Kugler K."/>
            <person name="Rivarola-Duarte L."/>
            <person name="Spannagl M."/>
            <person name="Mayer K.F.X."/>
            <person name="Lu F.H."/>
            <person name="Bevan M.W."/>
            <person name="Leroy P."/>
            <person name="Li P."/>
            <person name="You F.M."/>
            <person name="Sun Q."/>
            <person name="Liu Z."/>
            <person name="Lyons E."/>
            <person name="Wicker T."/>
            <person name="Salzberg S.L."/>
            <person name="Devos K.M."/>
            <person name="Dvorak J."/>
        </authorList>
    </citation>
    <scope>NUCLEOTIDE SEQUENCE [LARGE SCALE GENOMIC DNA]</scope>
    <source>
        <strain evidence="1">cv. AL8/78</strain>
    </source>
</reference>
<dbReference type="Gramene" id="AET1Gv20181700.2">
    <property type="protein sequence ID" value="AET1Gv20181700.2"/>
    <property type="gene ID" value="AET1Gv20181700"/>
</dbReference>
<dbReference type="AlphaFoldDB" id="A0A452XV81"/>
<evidence type="ECO:0000313" key="2">
    <source>
        <dbReference type="Proteomes" id="UP000015105"/>
    </source>
</evidence>
<evidence type="ECO:0000313" key="1">
    <source>
        <dbReference type="EnsemblPlants" id="AET1Gv20181700.2"/>
    </source>
</evidence>
<keyword evidence="2" id="KW-1185">Reference proteome</keyword>
<accession>A0A452XV81</accession>
<dbReference type="PANTHER" id="PTHR33087">
    <property type="entry name" value="OS07G0539200 PROTEIN"/>
    <property type="match status" value="1"/>
</dbReference>
<reference evidence="1" key="5">
    <citation type="journal article" date="2021" name="G3 (Bethesda)">
        <title>Aegilops tauschii genome assembly Aet v5.0 features greater sequence contiguity and improved annotation.</title>
        <authorList>
            <person name="Wang L."/>
            <person name="Zhu T."/>
            <person name="Rodriguez J.C."/>
            <person name="Deal K.R."/>
            <person name="Dubcovsky J."/>
            <person name="McGuire P.E."/>
            <person name="Lux T."/>
            <person name="Spannagl M."/>
            <person name="Mayer K.F.X."/>
            <person name="Baldrich P."/>
            <person name="Meyers B.C."/>
            <person name="Huo N."/>
            <person name="Gu Y.Q."/>
            <person name="Zhou H."/>
            <person name="Devos K.M."/>
            <person name="Bennetzen J.L."/>
            <person name="Unver T."/>
            <person name="Budak H."/>
            <person name="Gulick P.J."/>
            <person name="Galiba G."/>
            <person name="Kalapos B."/>
            <person name="Nelson D.R."/>
            <person name="Li P."/>
            <person name="You F.M."/>
            <person name="Luo M.C."/>
            <person name="Dvorak J."/>
        </authorList>
    </citation>
    <scope>NUCLEOTIDE SEQUENCE [LARGE SCALE GENOMIC DNA]</scope>
    <source>
        <strain evidence="1">cv. AL8/78</strain>
    </source>
</reference>
<proteinExistence type="predicted"/>